<gene>
    <name evidence="2" type="ORF">ACFQRG_01385</name>
</gene>
<evidence type="ECO:0000313" key="2">
    <source>
        <dbReference type="EMBL" id="MFC7391645.1"/>
    </source>
</evidence>
<accession>A0ABW2PSZ0</accession>
<dbReference type="RefSeq" id="WP_380962867.1">
    <property type="nucleotide sequence ID" value="NZ_JBHTCO010000002.1"/>
</dbReference>
<keyword evidence="1" id="KW-0812">Transmembrane</keyword>
<dbReference type="Pfam" id="PF13789">
    <property type="entry name" value="DUF4181"/>
    <property type="match status" value="1"/>
</dbReference>
<name>A0ABW2PSZ0_9BACL</name>
<organism evidence="2 3">
    <name type="scientific">Scopulibacillus cellulosilyticus</name>
    <dbReference type="NCBI Taxonomy" id="2665665"/>
    <lineage>
        <taxon>Bacteria</taxon>
        <taxon>Bacillati</taxon>
        <taxon>Bacillota</taxon>
        <taxon>Bacilli</taxon>
        <taxon>Bacillales</taxon>
        <taxon>Sporolactobacillaceae</taxon>
        <taxon>Scopulibacillus</taxon>
    </lineage>
</organism>
<sequence length="124" mass="14909">MFFYFAAIIFIFFILILGNFNEKIIRKKLCIPKQEEGFFYKTVNDIHKRGETIIFIIFLLGIVLSVIFNFDSTILLIPFFIVLYCFRAFMEWKYKRNNKEYIITFFGLVIYLIALLPIISYLNK</sequence>
<keyword evidence="1" id="KW-1133">Transmembrane helix</keyword>
<feature type="transmembrane region" description="Helical" evidence="1">
    <location>
        <begin position="102"/>
        <end position="122"/>
    </location>
</feature>
<evidence type="ECO:0000313" key="3">
    <source>
        <dbReference type="Proteomes" id="UP001596505"/>
    </source>
</evidence>
<dbReference type="Proteomes" id="UP001596505">
    <property type="component" value="Unassembled WGS sequence"/>
</dbReference>
<feature type="transmembrane region" description="Helical" evidence="1">
    <location>
        <begin position="50"/>
        <end position="68"/>
    </location>
</feature>
<protein>
    <submittedName>
        <fullName evidence="2">DUF4181 domain-containing protein</fullName>
    </submittedName>
</protein>
<feature type="transmembrane region" description="Helical" evidence="1">
    <location>
        <begin position="6"/>
        <end position="25"/>
    </location>
</feature>
<keyword evidence="3" id="KW-1185">Reference proteome</keyword>
<dbReference type="InterPro" id="IPR025441">
    <property type="entry name" value="DUF4181"/>
</dbReference>
<dbReference type="EMBL" id="JBHTCO010000002">
    <property type="protein sequence ID" value="MFC7391645.1"/>
    <property type="molecule type" value="Genomic_DNA"/>
</dbReference>
<evidence type="ECO:0000256" key="1">
    <source>
        <dbReference type="SAM" id="Phobius"/>
    </source>
</evidence>
<keyword evidence="1" id="KW-0472">Membrane</keyword>
<proteinExistence type="predicted"/>
<comment type="caution">
    <text evidence="2">The sequence shown here is derived from an EMBL/GenBank/DDBJ whole genome shotgun (WGS) entry which is preliminary data.</text>
</comment>
<reference evidence="3" key="1">
    <citation type="journal article" date="2019" name="Int. J. Syst. Evol. Microbiol.">
        <title>The Global Catalogue of Microorganisms (GCM) 10K type strain sequencing project: providing services to taxonomists for standard genome sequencing and annotation.</title>
        <authorList>
            <consortium name="The Broad Institute Genomics Platform"/>
            <consortium name="The Broad Institute Genome Sequencing Center for Infectious Disease"/>
            <person name="Wu L."/>
            <person name="Ma J."/>
        </authorList>
    </citation>
    <scope>NUCLEOTIDE SEQUENCE [LARGE SCALE GENOMIC DNA]</scope>
    <source>
        <strain evidence="3">CGMCC 1.16305</strain>
    </source>
</reference>